<accession>A0A1J4NXT1</accession>
<reference evidence="3" key="1">
    <citation type="submission" date="2016-10" db="EMBL/GenBank/DDBJ databases">
        <title>Genome sequence of Streptomyces mangrovisoli MUSC 149.</title>
        <authorList>
            <person name="Lee L.-H."/>
            <person name="Ser H.-L."/>
        </authorList>
    </citation>
    <scope>NUCLEOTIDE SEQUENCE [LARGE SCALE GENOMIC DNA]</scope>
    <source>
        <strain evidence="3">MUSC 149</strain>
    </source>
</reference>
<evidence type="ECO:0000256" key="1">
    <source>
        <dbReference type="ARBA" id="ARBA00006479"/>
    </source>
</evidence>
<proteinExistence type="inferred from homology"/>
<organism evidence="3 4">
    <name type="scientific">Streptomyces mangrovisoli</name>
    <dbReference type="NCBI Taxonomy" id="1428628"/>
    <lineage>
        <taxon>Bacteria</taxon>
        <taxon>Bacillati</taxon>
        <taxon>Actinomycetota</taxon>
        <taxon>Actinomycetes</taxon>
        <taxon>Kitasatosporales</taxon>
        <taxon>Streptomycetaceae</taxon>
        <taxon>Streptomyces</taxon>
    </lineage>
</organism>
<dbReference type="OrthoDB" id="9810372at2"/>
<evidence type="ECO:0000313" key="3">
    <source>
        <dbReference type="EMBL" id="OIJ66037.1"/>
    </source>
</evidence>
<dbReference type="Proteomes" id="UP000034196">
    <property type="component" value="Unassembled WGS sequence"/>
</dbReference>
<dbReference type="PANTHER" id="PTHR18964:SF149">
    <property type="entry name" value="BIFUNCTIONAL UDP-N-ACETYLGLUCOSAMINE 2-EPIMERASE_N-ACETYLMANNOSAMINE KINASE"/>
    <property type="match status" value="1"/>
</dbReference>
<dbReference type="EMBL" id="LAVA02000046">
    <property type="protein sequence ID" value="OIJ66037.1"/>
    <property type="molecule type" value="Genomic_DNA"/>
</dbReference>
<dbReference type="Gene3D" id="3.30.420.40">
    <property type="match status" value="2"/>
</dbReference>
<dbReference type="PANTHER" id="PTHR18964">
    <property type="entry name" value="ROK (REPRESSOR, ORF, KINASE) FAMILY"/>
    <property type="match status" value="1"/>
</dbReference>
<comment type="similarity">
    <text evidence="1">Belongs to the ROK (NagC/XylR) family.</text>
</comment>
<gene>
    <name evidence="3" type="ORF">WN71_020435</name>
</gene>
<dbReference type="InterPro" id="IPR043129">
    <property type="entry name" value="ATPase_NBD"/>
</dbReference>
<dbReference type="Pfam" id="PF00480">
    <property type="entry name" value="ROK"/>
    <property type="match status" value="1"/>
</dbReference>
<evidence type="ECO:0000313" key="4">
    <source>
        <dbReference type="Proteomes" id="UP000034196"/>
    </source>
</evidence>
<feature type="region of interest" description="Disordered" evidence="2">
    <location>
        <begin position="320"/>
        <end position="376"/>
    </location>
</feature>
<evidence type="ECO:0008006" key="5">
    <source>
        <dbReference type="Google" id="ProtNLM"/>
    </source>
</evidence>
<dbReference type="SUPFAM" id="SSF53067">
    <property type="entry name" value="Actin-like ATPase domain"/>
    <property type="match status" value="1"/>
</dbReference>
<dbReference type="RefSeq" id="WP_063777664.1">
    <property type="nucleotide sequence ID" value="NZ_LAVA02000046.1"/>
</dbReference>
<protein>
    <recommendedName>
        <fullName evidence="5">Sugar kinase</fullName>
    </recommendedName>
</protein>
<feature type="compositionally biased region" description="Basic and acidic residues" evidence="2">
    <location>
        <begin position="333"/>
        <end position="366"/>
    </location>
</feature>
<name>A0A1J4NXT1_9ACTN</name>
<dbReference type="InterPro" id="IPR000600">
    <property type="entry name" value="ROK"/>
</dbReference>
<dbReference type="STRING" id="1428628.WN71_020435"/>
<dbReference type="AlphaFoldDB" id="A0A1J4NXT1"/>
<evidence type="ECO:0000256" key="2">
    <source>
        <dbReference type="SAM" id="MobiDB-lite"/>
    </source>
</evidence>
<comment type="caution">
    <text evidence="3">The sequence shown here is derived from an EMBL/GenBank/DDBJ whole genome shotgun (WGS) entry which is preliminary data.</text>
</comment>
<sequence>MSGSGPVPGHVVAVDLGGTDIKAALVASDGTVTRTERRATRRERGAQAVVDTVADTAAALAAESRARTGRDPLAVGVAVPGLVDTARGVARYSANLGWRDLPLRTLLTRRLGLPVALGHDVRAGALAEGRLGAARGRREFLFVALGTGIAAAHLRDGHVLDGSRESAGELGHLTVRRGGPRCGCGRRGCLETLASASAVARRYARATGVDTSAERNTVTAEEVCARAGTGEPAARAIWDSAVASLADGLAAYTVHCDPGTIVIGGGLARAGTALMDPLRSALAARLAFHRPPELVTAELGAQAGCRGAALLALDLTRDGGRSDGGRSVGEWADGERAVGERADGERADGEPVEGERADSERADGRTGRGTSVEAGL</sequence>
<keyword evidence="4" id="KW-1185">Reference proteome</keyword>